<dbReference type="GO" id="GO:0016020">
    <property type="term" value="C:membrane"/>
    <property type="evidence" value="ECO:0007669"/>
    <property type="project" value="InterPro"/>
</dbReference>
<dbReference type="InterPro" id="IPR003594">
    <property type="entry name" value="HATPase_dom"/>
</dbReference>
<dbReference type="Proteomes" id="UP000216339">
    <property type="component" value="Unassembled WGS sequence"/>
</dbReference>
<evidence type="ECO:0000256" key="4">
    <source>
        <dbReference type="ARBA" id="ARBA00022840"/>
    </source>
</evidence>
<dbReference type="SUPFAM" id="SSF55785">
    <property type="entry name" value="PYP-like sensor domain (PAS domain)"/>
    <property type="match status" value="1"/>
</dbReference>
<feature type="domain" description="PAS" evidence="8">
    <location>
        <begin position="10"/>
        <end position="63"/>
    </location>
</feature>
<dbReference type="Pfam" id="PF07730">
    <property type="entry name" value="HisKA_3"/>
    <property type="match status" value="1"/>
</dbReference>
<keyword evidence="4" id="KW-0067">ATP-binding</keyword>
<evidence type="ECO:0000313" key="11">
    <source>
        <dbReference type="Proteomes" id="UP000216339"/>
    </source>
</evidence>
<evidence type="ECO:0000256" key="6">
    <source>
        <dbReference type="ARBA" id="ARBA00059827"/>
    </source>
</evidence>
<dbReference type="InterPro" id="IPR000700">
    <property type="entry name" value="PAS-assoc_C"/>
</dbReference>
<evidence type="ECO:0000256" key="2">
    <source>
        <dbReference type="ARBA" id="ARBA00022741"/>
    </source>
</evidence>
<dbReference type="InterPro" id="IPR011712">
    <property type="entry name" value="Sig_transdc_His_kin_sub3_dim/P"/>
</dbReference>
<gene>
    <name evidence="10" type="ORF">BSZ37_05435</name>
</gene>
<dbReference type="GO" id="GO:0006355">
    <property type="term" value="P:regulation of DNA-templated transcription"/>
    <property type="evidence" value="ECO:0007669"/>
    <property type="project" value="InterPro"/>
</dbReference>
<sequence length="362" mass="39370">MPPPSPDPTESAALAAIFESTVDAVITIDAEGWIERFNPAAERTFGYARDEVVGQRIDMLMPEPYHSEHEGYIRAYHETGRRRIIGIGREVVGRRKSGETFPMDLAVNDVRLPDGRQIFVGLVRDISERRELERVVLRTAEDERRRIGQDLHDGLGQMLTGTGLRARRLAKRLRAEDSAEAPLADELVTLLDEADGYARAIARGLVPVDVEAGGLADALERLADHAGRLLGLDCRVERTGSDPTLPATTATHLYRIAQEAVSNAARHGRARHVVVALAGGDRQTRLRVEDDGVGIEAAQAGGTPDAPVRPHDDRGMGVRIMHYRARVAGGELDVRPGPDGGTVVTCTIRHDGPLPSDPSRTA</sequence>
<dbReference type="GO" id="GO:0000155">
    <property type="term" value="F:phosphorelay sensor kinase activity"/>
    <property type="evidence" value="ECO:0007669"/>
    <property type="project" value="InterPro"/>
</dbReference>
<dbReference type="InterPro" id="IPR050482">
    <property type="entry name" value="Sensor_HK_TwoCompSys"/>
</dbReference>
<dbReference type="RefSeq" id="WP_179299490.1">
    <property type="nucleotide sequence ID" value="NZ_MQWD01000001.1"/>
</dbReference>
<dbReference type="SUPFAM" id="SSF55874">
    <property type="entry name" value="ATPase domain of HSP90 chaperone/DNA topoisomerase II/histidine kinase"/>
    <property type="match status" value="1"/>
</dbReference>
<name>A0A271IXD8_9BACT</name>
<evidence type="ECO:0000259" key="9">
    <source>
        <dbReference type="PROSITE" id="PS50113"/>
    </source>
</evidence>
<evidence type="ECO:0000256" key="5">
    <source>
        <dbReference type="ARBA" id="ARBA00023012"/>
    </source>
</evidence>
<protein>
    <recommendedName>
        <fullName evidence="7">Sensor protein FixL</fullName>
    </recommendedName>
</protein>
<dbReference type="GO" id="GO:0046983">
    <property type="term" value="F:protein dimerization activity"/>
    <property type="evidence" value="ECO:0007669"/>
    <property type="project" value="InterPro"/>
</dbReference>
<dbReference type="Gene3D" id="3.30.565.10">
    <property type="entry name" value="Histidine kinase-like ATPase, C-terminal domain"/>
    <property type="match status" value="1"/>
</dbReference>
<dbReference type="AlphaFoldDB" id="A0A271IXD8"/>
<dbReference type="Pfam" id="PF02518">
    <property type="entry name" value="HATPase_c"/>
    <property type="match status" value="1"/>
</dbReference>
<keyword evidence="3" id="KW-0418">Kinase</keyword>
<evidence type="ECO:0000256" key="1">
    <source>
        <dbReference type="ARBA" id="ARBA00022679"/>
    </source>
</evidence>
<evidence type="ECO:0000256" key="7">
    <source>
        <dbReference type="ARBA" id="ARBA00070616"/>
    </source>
</evidence>
<organism evidence="10 11">
    <name type="scientific">Rubrivirga marina</name>
    <dbReference type="NCBI Taxonomy" id="1196024"/>
    <lineage>
        <taxon>Bacteria</taxon>
        <taxon>Pseudomonadati</taxon>
        <taxon>Rhodothermota</taxon>
        <taxon>Rhodothermia</taxon>
        <taxon>Rhodothermales</taxon>
        <taxon>Rubricoccaceae</taxon>
        <taxon>Rubrivirga</taxon>
    </lineage>
</organism>
<evidence type="ECO:0000259" key="8">
    <source>
        <dbReference type="PROSITE" id="PS50112"/>
    </source>
</evidence>
<evidence type="ECO:0000313" key="10">
    <source>
        <dbReference type="EMBL" id="PAP75921.1"/>
    </source>
</evidence>
<keyword evidence="11" id="KW-1185">Reference proteome</keyword>
<dbReference type="PANTHER" id="PTHR24421">
    <property type="entry name" value="NITRATE/NITRITE SENSOR PROTEIN NARX-RELATED"/>
    <property type="match status" value="1"/>
</dbReference>
<dbReference type="InterPro" id="IPR013767">
    <property type="entry name" value="PAS_fold"/>
</dbReference>
<dbReference type="CDD" id="cd16917">
    <property type="entry name" value="HATPase_UhpB-NarQ-NarX-like"/>
    <property type="match status" value="1"/>
</dbReference>
<dbReference type="Gene3D" id="3.30.450.20">
    <property type="entry name" value="PAS domain"/>
    <property type="match status" value="1"/>
</dbReference>
<dbReference type="InterPro" id="IPR035965">
    <property type="entry name" value="PAS-like_dom_sf"/>
</dbReference>
<keyword evidence="5" id="KW-0902">Two-component regulatory system</keyword>
<dbReference type="PROSITE" id="PS50113">
    <property type="entry name" value="PAC"/>
    <property type="match status" value="1"/>
</dbReference>
<dbReference type="InterPro" id="IPR036890">
    <property type="entry name" value="HATPase_C_sf"/>
</dbReference>
<dbReference type="NCBIfam" id="TIGR00229">
    <property type="entry name" value="sensory_box"/>
    <property type="match status" value="1"/>
</dbReference>
<dbReference type="PROSITE" id="PS50112">
    <property type="entry name" value="PAS"/>
    <property type="match status" value="1"/>
</dbReference>
<keyword evidence="2" id="KW-0547">Nucleotide-binding</keyword>
<dbReference type="GO" id="GO:0005524">
    <property type="term" value="F:ATP binding"/>
    <property type="evidence" value="ECO:0007669"/>
    <property type="project" value="UniProtKB-KW"/>
</dbReference>
<comment type="function">
    <text evidence="6">Putative oxygen sensor; modulates the activity of FixJ, a transcriptional activator of nitrogen fixation fixK gene. FixL probably acts as a kinase that phosphorylates FixJ.</text>
</comment>
<keyword evidence="1" id="KW-0808">Transferase</keyword>
<dbReference type="Gene3D" id="1.20.5.1930">
    <property type="match status" value="1"/>
</dbReference>
<dbReference type="SMART" id="SM00387">
    <property type="entry name" value="HATPase_c"/>
    <property type="match status" value="1"/>
</dbReference>
<dbReference type="SMART" id="SM00091">
    <property type="entry name" value="PAS"/>
    <property type="match status" value="1"/>
</dbReference>
<dbReference type="FunFam" id="3.30.450.20:FF:000060">
    <property type="entry name" value="Sensor protein FixL"/>
    <property type="match status" value="1"/>
</dbReference>
<dbReference type="CDD" id="cd00130">
    <property type="entry name" value="PAS"/>
    <property type="match status" value="1"/>
</dbReference>
<dbReference type="EMBL" id="MQWD01000001">
    <property type="protein sequence ID" value="PAP75921.1"/>
    <property type="molecule type" value="Genomic_DNA"/>
</dbReference>
<feature type="domain" description="PAC" evidence="9">
    <location>
        <begin position="87"/>
        <end position="138"/>
    </location>
</feature>
<dbReference type="InterPro" id="IPR000014">
    <property type="entry name" value="PAS"/>
</dbReference>
<reference evidence="10 11" key="1">
    <citation type="submission" date="2016-11" db="EMBL/GenBank/DDBJ databases">
        <title>Study of marine rhodopsin-containing bacteria.</title>
        <authorList>
            <person name="Yoshizawa S."/>
            <person name="Kumagai Y."/>
            <person name="Kogure K."/>
        </authorList>
    </citation>
    <scope>NUCLEOTIDE SEQUENCE [LARGE SCALE GENOMIC DNA]</scope>
    <source>
        <strain evidence="10 11">SAORIC-28</strain>
    </source>
</reference>
<accession>A0A271IXD8</accession>
<evidence type="ECO:0000256" key="3">
    <source>
        <dbReference type="ARBA" id="ARBA00022777"/>
    </source>
</evidence>
<comment type="caution">
    <text evidence="10">The sequence shown here is derived from an EMBL/GenBank/DDBJ whole genome shotgun (WGS) entry which is preliminary data.</text>
</comment>
<dbReference type="Pfam" id="PF00989">
    <property type="entry name" value="PAS"/>
    <property type="match status" value="1"/>
</dbReference>
<proteinExistence type="predicted"/>